<dbReference type="GO" id="GO:0016579">
    <property type="term" value="P:protein deubiquitination"/>
    <property type="evidence" value="ECO:0007669"/>
    <property type="project" value="InterPro"/>
</dbReference>
<dbReference type="InterPro" id="IPR018200">
    <property type="entry name" value="USP_CS"/>
</dbReference>
<evidence type="ECO:0000259" key="14">
    <source>
        <dbReference type="PROSITE" id="PS50865"/>
    </source>
</evidence>
<evidence type="ECO:0000259" key="13">
    <source>
        <dbReference type="PROSITE" id="PS50235"/>
    </source>
</evidence>
<dbReference type="PANTHER" id="PTHR21646">
    <property type="entry name" value="UBIQUITIN CARBOXYL-TERMINAL HYDROLASE"/>
    <property type="match status" value="1"/>
</dbReference>
<evidence type="ECO:0000256" key="6">
    <source>
        <dbReference type="ARBA" id="ARBA00022786"/>
    </source>
</evidence>
<dbReference type="PROSITE" id="PS01360">
    <property type="entry name" value="ZF_MYND_1"/>
    <property type="match status" value="1"/>
</dbReference>
<evidence type="ECO:0000313" key="16">
    <source>
        <dbReference type="EMBL" id="KDO26543.1"/>
    </source>
</evidence>
<dbReference type="SMART" id="SM00695">
    <property type="entry name" value="DUSP"/>
    <property type="match status" value="1"/>
</dbReference>
<dbReference type="PROSITE" id="PS00972">
    <property type="entry name" value="USP_1"/>
    <property type="match status" value="1"/>
</dbReference>
<keyword evidence="8 11" id="KW-0788">Thiol protease</keyword>
<evidence type="ECO:0000256" key="9">
    <source>
        <dbReference type="ARBA" id="ARBA00022833"/>
    </source>
</evidence>
<dbReference type="GeneID" id="24130194"/>
<name>A0A067C7Q0_SAPPC</name>
<dbReference type="InterPro" id="IPR028889">
    <property type="entry name" value="USP"/>
</dbReference>
<dbReference type="EMBL" id="KK583223">
    <property type="protein sequence ID" value="KDO26543.1"/>
    <property type="molecule type" value="Genomic_DNA"/>
</dbReference>
<dbReference type="Pfam" id="PF01753">
    <property type="entry name" value="zf-MYND"/>
    <property type="match status" value="1"/>
</dbReference>
<dbReference type="AlphaFoldDB" id="A0A067C7Q0"/>
<keyword evidence="3 11" id="KW-0645">Protease</keyword>
<keyword evidence="9" id="KW-0862">Zinc</keyword>
<dbReference type="SUPFAM" id="SSF54001">
    <property type="entry name" value="Cysteine proteinases"/>
    <property type="match status" value="1"/>
</dbReference>
<accession>A0A067C7Q0</accession>
<dbReference type="PROSITE" id="PS50235">
    <property type="entry name" value="USP_3"/>
    <property type="match status" value="1"/>
</dbReference>
<feature type="compositionally biased region" description="Low complexity" evidence="12">
    <location>
        <begin position="38"/>
        <end position="49"/>
    </location>
</feature>
<dbReference type="InterPro" id="IPR035927">
    <property type="entry name" value="DUSP-like_sf"/>
</dbReference>
<protein>
    <recommendedName>
        <fullName evidence="11">Ubiquitin carboxyl-terminal hydrolase</fullName>
        <ecNumber evidence="11">3.4.19.12</ecNumber>
    </recommendedName>
</protein>
<feature type="domain" description="USP" evidence="13">
    <location>
        <begin position="297"/>
        <end position="912"/>
    </location>
</feature>
<evidence type="ECO:0000256" key="11">
    <source>
        <dbReference type="RuleBase" id="RU366025"/>
    </source>
</evidence>
<feature type="domain" description="DUSP" evidence="15">
    <location>
        <begin position="72"/>
        <end position="192"/>
    </location>
</feature>
<dbReference type="Pfam" id="PF06337">
    <property type="entry name" value="DUSP"/>
    <property type="match status" value="1"/>
</dbReference>
<evidence type="ECO:0000256" key="5">
    <source>
        <dbReference type="ARBA" id="ARBA00022771"/>
    </source>
</evidence>
<evidence type="ECO:0000256" key="2">
    <source>
        <dbReference type="ARBA" id="ARBA00009085"/>
    </source>
</evidence>
<evidence type="ECO:0000256" key="4">
    <source>
        <dbReference type="ARBA" id="ARBA00022723"/>
    </source>
</evidence>
<keyword evidence="4" id="KW-0479">Metal-binding</keyword>
<dbReference type="Gene3D" id="6.10.140.2220">
    <property type="match status" value="1"/>
</dbReference>
<dbReference type="Proteomes" id="UP000030745">
    <property type="component" value="Unassembled WGS sequence"/>
</dbReference>
<evidence type="ECO:0000256" key="8">
    <source>
        <dbReference type="ARBA" id="ARBA00022807"/>
    </source>
</evidence>
<proteinExistence type="inferred from homology"/>
<dbReference type="PROSITE" id="PS00973">
    <property type="entry name" value="USP_2"/>
    <property type="match status" value="1"/>
</dbReference>
<dbReference type="OMA" id="GSCQLIW"/>
<dbReference type="InterPro" id="IPR050185">
    <property type="entry name" value="Ub_carboxyl-term_hydrolase"/>
</dbReference>
<dbReference type="Gene3D" id="3.30.2230.10">
    <property type="entry name" value="DUSP-like"/>
    <property type="match status" value="1"/>
</dbReference>
<evidence type="ECO:0000256" key="3">
    <source>
        <dbReference type="ARBA" id="ARBA00022670"/>
    </source>
</evidence>
<dbReference type="InterPro" id="IPR001394">
    <property type="entry name" value="Peptidase_C19_UCH"/>
</dbReference>
<dbReference type="InterPro" id="IPR038765">
    <property type="entry name" value="Papain-like_cys_pep_sf"/>
</dbReference>
<evidence type="ECO:0000259" key="15">
    <source>
        <dbReference type="PROSITE" id="PS51283"/>
    </source>
</evidence>
<evidence type="ECO:0000256" key="10">
    <source>
        <dbReference type="PROSITE-ProRule" id="PRU00134"/>
    </source>
</evidence>
<evidence type="ECO:0000313" key="17">
    <source>
        <dbReference type="Proteomes" id="UP000030745"/>
    </source>
</evidence>
<keyword evidence="17" id="KW-1185">Reference proteome</keyword>
<comment type="similarity">
    <text evidence="2 11">Belongs to the peptidase C19 family.</text>
</comment>
<gene>
    <name evidence="16" type="ORF">SPRG_07945</name>
</gene>
<dbReference type="STRING" id="695850.A0A067C7Q0"/>
<dbReference type="SUPFAM" id="SSF143791">
    <property type="entry name" value="DUSP-like"/>
    <property type="match status" value="1"/>
</dbReference>
<organism evidence="16 17">
    <name type="scientific">Saprolegnia parasitica (strain CBS 223.65)</name>
    <dbReference type="NCBI Taxonomy" id="695850"/>
    <lineage>
        <taxon>Eukaryota</taxon>
        <taxon>Sar</taxon>
        <taxon>Stramenopiles</taxon>
        <taxon>Oomycota</taxon>
        <taxon>Saprolegniomycetes</taxon>
        <taxon>Saprolegniales</taxon>
        <taxon>Saprolegniaceae</taxon>
        <taxon>Saprolegnia</taxon>
    </lineage>
</organism>
<dbReference type="InterPro" id="IPR006615">
    <property type="entry name" value="Pept_C19_DUSP"/>
</dbReference>
<feature type="compositionally biased region" description="Basic residues" evidence="12">
    <location>
        <begin position="17"/>
        <end position="28"/>
    </location>
</feature>
<dbReference type="EC" id="3.4.19.12" evidence="11"/>
<dbReference type="InterPro" id="IPR002893">
    <property type="entry name" value="Znf_MYND"/>
</dbReference>
<dbReference type="PANTHER" id="PTHR21646:SF24">
    <property type="entry name" value="UBIQUITIN CARBOXYL-TERMINAL HYDROLASE"/>
    <property type="match status" value="1"/>
</dbReference>
<reference evidence="16 17" key="1">
    <citation type="journal article" date="2013" name="PLoS Genet.">
        <title>Distinctive expansion of potential virulence genes in the genome of the oomycete fish pathogen Saprolegnia parasitica.</title>
        <authorList>
            <person name="Jiang R.H."/>
            <person name="de Bruijn I."/>
            <person name="Haas B.J."/>
            <person name="Belmonte R."/>
            <person name="Lobach L."/>
            <person name="Christie J."/>
            <person name="van den Ackerveken G."/>
            <person name="Bottin A."/>
            <person name="Bulone V."/>
            <person name="Diaz-Moreno S.M."/>
            <person name="Dumas B."/>
            <person name="Fan L."/>
            <person name="Gaulin E."/>
            <person name="Govers F."/>
            <person name="Grenville-Briggs L.J."/>
            <person name="Horner N.R."/>
            <person name="Levin J.Z."/>
            <person name="Mammella M."/>
            <person name="Meijer H.J."/>
            <person name="Morris P."/>
            <person name="Nusbaum C."/>
            <person name="Oome S."/>
            <person name="Phillips A.J."/>
            <person name="van Rooyen D."/>
            <person name="Rzeszutek E."/>
            <person name="Saraiva M."/>
            <person name="Secombes C.J."/>
            <person name="Seidl M.F."/>
            <person name="Snel B."/>
            <person name="Stassen J.H."/>
            <person name="Sykes S."/>
            <person name="Tripathy S."/>
            <person name="van den Berg H."/>
            <person name="Vega-Arreguin J.C."/>
            <person name="Wawra S."/>
            <person name="Young S.K."/>
            <person name="Zeng Q."/>
            <person name="Dieguez-Uribeondo J."/>
            <person name="Russ C."/>
            <person name="Tyler B.M."/>
            <person name="van West P."/>
        </authorList>
    </citation>
    <scope>NUCLEOTIDE SEQUENCE [LARGE SCALE GENOMIC DNA]</scope>
    <source>
        <strain evidence="16 17">CBS 223.65</strain>
    </source>
</reference>
<dbReference type="SUPFAM" id="SSF144232">
    <property type="entry name" value="HIT/MYND zinc finger-like"/>
    <property type="match status" value="1"/>
</dbReference>
<dbReference type="VEuPathDB" id="FungiDB:SPRG_07945"/>
<feature type="region of interest" description="Disordered" evidence="12">
    <location>
        <begin position="1"/>
        <end position="56"/>
    </location>
</feature>
<keyword evidence="6 11" id="KW-0833">Ubl conjugation pathway</keyword>
<dbReference type="Gene3D" id="3.90.70.10">
    <property type="entry name" value="Cysteine proteinases"/>
    <property type="match status" value="2"/>
</dbReference>
<dbReference type="PROSITE" id="PS50865">
    <property type="entry name" value="ZF_MYND_2"/>
    <property type="match status" value="1"/>
</dbReference>
<keyword evidence="7 11" id="KW-0378">Hydrolase</keyword>
<evidence type="ECO:0000256" key="1">
    <source>
        <dbReference type="ARBA" id="ARBA00000707"/>
    </source>
</evidence>
<sequence>MVEVDAAVTPDVAMTKAQKKKNRKKAKKKDGDESPQDATEAAEPATEPPVYRMERPVVSELRVPTTKEAPIPSPAQQKDIVHSLMLQSKQHGMKVGEKFFVVNYKWWECWCDYVGYLEAKGGAPRSLPSSKPPTINNSSLLDPACDQMDHVVGSALLPGLVEHSDYFLVPSEVWSALTVWYAGGPPVCRFVVGVGEPSSPQYFTRVEVYPETAGDSDVEMDVESSSPPPTPTSKCTVCGRPSRNRCGPCKTPFYCSKQCQSAHWKYHKSVCRMLVAHAAVDGGSVSVVEVHGRRGQTGLRNLGNTCFMNAALQCLSHTPVLTAHFLTNLYQSDLNTDNVLGTGGQLATEYAVLLKELWFGAASSVTPSALKRSLARYAPQFSGYQQHDAQELLAYLLDGLHEDVNRIQKKPYIEIQESNGSQPDAVISDQAWHNHCLRNQSIFVEQLQGQFKSTVVCPTCDRISITFDPFNVIQLELPTDANRHLDASYADKSLEHLGPTHYRLSVPKRGTVAQLKVVPLRGIDRRRWSCRTIAESARQHGLQYVLCDVFQSMVYRVLPDTERVARIRSDDRLVCYDVPLGSGVVFCYHRRSVLVISDVLMMLCGVGRRASSLGTRSCSRTRRRQRAKSAFCDPSDTSWIRIQNDDVDWRTNNGTELPRRSQRARRRTWSCSSSSPSTYVALVISCVMTDAAQVYLANQDGANVPGAASLDDWSAFLPSATRHIAFAQGDCAYFGIDWTDDLVYQEPEMDVHESAQHAKAAKTGGISLDSCFKKFTSPEELDEDNLWYCSQCKEHRQATKTMELYKLPNILILSLKRFEYRYMVREKLDIMVDFPLEGLDMGPYCLSTPDGMVYDLYAVTNHYGSMGFGHYTAYAKDVEHNLWYTFDDSSVTPVGASQTVSNAAYILFYKRR</sequence>
<dbReference type="PROSITE" id="PS51283">
    <property type="entry name" value="DUSP"/>
    <property type="match status" value="1"/>
</dbReference>
<comment type="catalytic activity">
    <reaction evidence="1 11">
        <text>Thiol-dependent hydrolysis of ester, thioester, amide, peptide and isopeptide bonds formed by the C-terminal Gly of ubiquitin (a 76-residue protein attached to proteins as an intracellular targeting signal).</text>
        <dbReference type="EC" id="3.4.19.12"/>
    </reaction>
</comment>
<dbReference type="GO" id="GO:0004843">
    <property type="term" value="F:cysteine-type deubiquitinase activity"/>
    <property type="evidence" value="ECO:0007669"/>
    <property type="project" value="UniProtKB-UniRule"/>
</dbReference>
<dbReference type="KEGG" id="spar:SPRG_07945"/>
<dbReference type="OrthoDB" id="265776at2759"/>
<evidence type="ECO:0000256" key="7">
    <source>
        <dbReference type="ARBA" id="ARBA00022801"/>
    </source>
</evidence>
<feature type="domain" description="MYND-type" evidence="14">
    <location>
        <begin position="235"/>
        <end position="271"/>
    </location>
</feature>
<dbReference type="Pfam" id="PF00443">
    <property type="entry name" value="UCH"/>
    <property type="match status" value="1"/>
</dbReference>
<dbReference type="GO" id="GO:0006508">
    <property type="term" value="P:proteolysis"/>
    <property type="evidence" value="ECO:0007669"/>
    <property type="project" value="UniProtKB-KW"/>
</dbReference>
<dbReference type="CDD" id="cd02674">
    <property type="entry name" value="Peptidase_C19R"/>
    <property type="match status" value="1"/>
</dbReference>
<evidence type="ECO:0000256" key="12">
    <source>
        <dbReference type="SAM" id="MobiDB-lite"/>
    </source>
</evidence>
<dbReference type="RefSeq" id="XP_012202686.1">
    <property type="nucleotide sequence ID" value="XM_012347296.1"/>
</dbReference>
<keyword evidence="5 10" id="KW-0863">Zinc-finger</keyword>
<dbReference type="GO" id="GO:0008270">
    <property type="term" value="F:zinc ion binding"/>
    <property type="evidence" value="ECO:0007669"/>
    <property type="project" value="UniProtKB-KW"/>
</dbReference>